<evidence type="ECO:0000313" key="2">
    <source>
        <dbReference type="Proteomes" id="UP000198406"/>
    </source>
</evidence>
<protein>
    <submittedName>
        <fullName evidence="1">Uncharacterized protein</fullName>
    </submittedName>
</protein>
<dbReference type="EMBL" id="BDSP01000201">
    <property type="protein sequence ID" value="GAX23372.1"/>
    <property type="molecule type" value="Genomic_DNA"/>
</dbReference>
<dbReference type="InParanoid" id="A0A1Z5KB50"/>
<dbReference type="PANTHER" id="PTHR36897:SF2">
    <property type="entry name" value="OS10G0350800 PROTEIN"/>
    <property type="match status" value="1"/>
</dbReference>
<dbReference type="AlphaFoldDB" id="A0A1Z5KB50"/>
<proteinExistence type="predicted"/>
<name>A0A1Z5KB50_FISSO</name>
<dbReference type="OrthoDB" id="445361at2759"/>
<dbReference type="PANTHER" id="PTHR36897">
    <property type="entry name" value="OS10G0351100-LIKE PROTEIN"/>
    <property type="match status" value="1"/>
</dbReference>
<accession>A0A1Z5KB50</accession>
<organism evidence="1 2">
    <name type="scientific">Fistulifera solaris</name>
    <name type="common">Oleaginous diatom</name>
    <dbReference type="NCBI Taxonomy" id="1519565"/>
    <lineage>
        <taxon>Eukaryota</taxon>
        <taxon>Sar</taxon>
        <taxon>Stramenopiles</taxon>
        <taxon>Ochrophyta</taxon>
        <taxon>Bacillariophyta</taxon>
        <taxon>Bacillariophyceae</taxon>
        <taxon>Bacillariophycidae</taxon>
        <taxon>Naviculales</taxon>
        <taxon>Naviculaceae</taxon>
        <taxon>Fistulifera</taxon>
    </lineage>
</organism>
<reference evidence="1 2" key="1">
    <citation type="journal article" date="2015" name="Plant Cell">
        <title>Oil accumulation by the oleaginous diatom Fistulifera solaris as revealed by the genome and transcriptome.</title>
        <authorList>
            <person name="Tanaka T."/>
            <person name="Maeda Y."/>
            <person name="Veluchamy A."/>
            <person name="Tanaka M."/>
            <person name="Abida H."/>
            <person name="Marechal E."/>
            <person name="Bowler C."/>
            <person name="Muto M."/>
            <person name="Sunaga Y."/>
            <person name="Tanaka M."/>
            <person name="Yoshino T."/>
            <person name="Taniguchi T."/>
            <person name="Fukuda Y."/>
            <person name="Nemoto M."/>
            <person name="Matsumoto M."/>
            <person name="Wong P.S."/>
            <person name="Aburatani S."/>
            <person name="Fujibuchi W."/>
        </authorList>
    </citation>
    <scope>NUCLEOTIDE SEQUENCE [LARGE SCALE GENOMIC DNA]</scope>
    <source>
        <strain evidence="1 2">JPCC DA0580</strain>
    </source>
</reference>
<sequence length="220" mass="24793">MRIGVLYGCILLPGNSFLIHHSSTAQPHRSASSFPASQSTKTAWNRQQLEDYAQRQGIVLTFTTLGPAYRCIARSQHNTTQVLGYVEGILRPSPLLHLDKMEVFRPMVQRARAENPAFTGGGVSLGVGLLMGYLCLLHGQENGCKKAEFLAIDDEEKQHKRLVRYYRHAGFQFIKYVGDDIWDVPDRLVWGGCGTLLGANIDELLQFWTRLMQKSDDQKL</sequence>
<evidence type="ECO:0000313" key="1">
    <source>
        <dbReference type="EMBL" id="GAX23372.1"/>
    </source>
</evidence>
<comment type="caution">
    <text evidence="1">The sequence shown here is derived from an EMBL/GenBank/DDBJ whole genome shotgun (WGS) entry which is preliminary data.</text>
</comment>
<gene>
    <name evidence="1" type="ORF">FisN_15Lu103</name>
</gene>
<keyword evidence="2" id="KW-1185">Reference proteome</keyword>
<dbReference type="Proteomes" id="UP000198406">
    <property type="component" value="Unassembled WGS sequence"/>
</dbReference>